<keyword evidence="3" id="KW-0012">Acyltransferase</keyword>
<proteinExistence type="predicted"/>
<evidence type="ECO:0000259" key="2">
    <source>
        <dbReference type="Pfam" id="PF01757"/>
    </source>
</evidence>
<feature type="transmembrane region" description="Helical" evidence="1">
    <location>
        <begin position="157"/>
        <end position="175"/>
    </location>
</feature>
<feature type="transmembrane region" description="Helical" evidence="1">
    <location>
        <begin position="99"/>
        <end position="117"/>
    </location>
</feature>
<feature type="transmembrane region" description="Helical" evidence="1">
    <location>
        <begin position="233"/>
        <end position="256"/>
    </location>
</feature>
<keyword evidence="4" id="KW-1185">Reference proteome</keyword>
<organism evidence="3 4">
    <name type="scientific">Agromyces salentinus</name>
    <dbReference type="NCBI Taxonomy" id="269421"/>
    <lineage>
        <taxon>Bacteria</taxon>
        <taxon>Bacillati</taxon>
        <taxon>Actinomycetota</taxon>
        <taxon>Actinomycetes</taxon>
        <taxon>Micrococcales</taxon>
        <taxon>Microbacteriaceae</taxon>
        <taxon>Agromyces</taxon>
    </lineage>
</organism>
<dbReference type="InterPro" id="IPR050879">
    <property type="entry name" value="Acyltransferase_3"/>
</dbReference>
<name>A0ABN2MMH9_9MICO</name>
<keyword evidence="1" id="KW-0812">Transmembrane</keyword>
<dbReference type="PANTHER" id="PTHR23028">
    <property type="entry name" value="ACETYLTRANSFERASE"/>
    <property type="match status" value="1"/>
</dbReference>
<dbReference type="EMBL" id="BAAANK010000003">
    <property type="protein sequence ID" value="GAA1829617.1"/>
    <property type="molecule type" value="Genomic_DNA"/>
</dbReference>
<protein>
    <submittedName>
        <fullName evidence="3">Acyltransferase</fullName>
    </submittedName>
</protein>
<feature type="transmembrane region" description="Helical" evidence="1">
    <location>
        <begin position="328"/>
        <end position="349"/>
    </location>
</feature>
<reference evidence="3 4" key="1">
    <citation type="journal article" date="2019" name="Int. J. Syst. Evol. Microbiol.">
        <title>The Global Catalogue of Microorganisms (GCM) 10K type strain sequencing project: providing services to taxonomists for standard genome sequencing and annotation.</title>
        <authorList>
            <consortium name="The Broad Institute Genomics Platform"/>
            <consortium name="The Broad Institute Genome Sequencing Center for Infectious Disease"/>
            <person name="Wu L."/>
            <person name="Ma J."/>
        </authorList>
    </citation>
    <scope>NUCLEOTIDE SEQUENCE [LARGE SCALE GENOMIC DNA]</scope>
    <source>
        <strain evidence="3 4">JCM 14323</strain>
    </source>
</reference>
<dbReference type="InterPro" id="IPR002656">
    <property type="entry name" value="Acyl_transf_3_dom"/>
</dbReference>
<comment type="caution">
    <text evidence="3">The sequence shown here is derived from an EMBL/GenBank/DDBJ whole genome shotgun (WGS) entry which is preliminary data.</text>
</comment>
<evidence type="ECO:0000313" key="3">
    <source>
        <dbReference type="EMBL" id="GAA1829617.1"/>
    </source>
</evidence>
<feature type="transmembrane region" description="Helical" evidence="1">
    <location>
        <begin position="301"/>
        <end position="322"/>
    </location>
</feature>
<dbReference type="RefSeq" id="WP_170297074.1">
    <property type="nucleotide sequence ID" value="NZ_BAAANK010000003.1"/>
</dbReference>
<dbReference type="Proteomes" id="UP001501746">
    <property type="component" value="Unassembled WGS sequence"/>
</dbReference>
<dbReference type="Pfam" id="PF01757">
    <property type="entry name" value="Acyl_transf_3"/>
    <property type="match status" value="1"/>
</dbReference>
<accession>A0ABN2MMH9</accession>
<evidence type="ECO:0000313" key="4">
    <source>
        <dbReference type="Proteomes" id="UP001501746"/>
    </source>
</evidence>
<dbReference type="PANTHER" id="PTHR23028:SF134">
    <property type="entry name" value="PUTATIVE (AFU_ORTHOLOGUE AFUA_4G08520)-RELATED"/>
    <property type="match status" value="1"/>
</dbReference>
<feature type="domain" description="Acyltransferase 3" evidence="2">
    <location>
        <begin position="9"/>
        <end position="346"/>
    </location>
</feature>
<keyword evidence="1" id="KW-0472">Membrane</keyword>
<sequence length="372" mass="40479">MPAPRRRLHALDGLRGLAAVIVLVHHSLLVVPALAAPYYGGRAEPGATWLLVHTPLHLLWGGTEAVYLFFILSGLVLSLAARSRSFTWRSYFPSRIVRLYLPVIASVVLAGIVIAVLPRDSATESTWLSRRSSEYPLSSMLEDATLLGGPSGVVSPLWSLYWEVLFSLLLPVYLYAARRVPAWLQAVIAVALSTLGTFEGVTALKYLPMFGLGVALASGWERMGAFFERMPRLAAIPVWTVSVAGALLLASSYWLVLPYTDSTTARTATMAFTLIGVAMLIVAAVHAGLLSTILSSRPLRFLGTISFSLYLVHEPLVIAIGHLVPRPFMTVLIALPVSLVVAFAFYHVVERPAHLLAKRVRDHAAREVVLVA</sequence>
<keyword evidence="1" id="KW-1133">Transmembrane helix</keyword>
<gene>
    <name evidence="3" type="ORF">GCM10009750_11540</name>
</gene>
<feature type="transmembrane region" description="Helical" evidence="1">
    <location>
        <begin position="268"/>
        <end position="289"/>
    </location>
</feature>
<dbReference type="GO" id="GO:0016746">
    <property type="term" value="F:acyltransferase activity"/>
    <property type="evidence" value="ECO:0007669"/>
    <property type="project" value="UniProtKB-KW"/>
</dbReference>
<feature type="transmembrane region" description="Helical" evidence="1">
    <location>
        <begin position="59"/>
        <end position="79"/>
    </location>
</feature>
<keyword evidence="3" id="KW-0808">Transferase</keyword>
<evidence type="ECO:0000256" key="1">
    <source>
        <dbReference type="SAM" id="Phobius"/>
    </source>
</evidence>